<reference evidence="3" key="1">
    <citation type="submission" date="2018-07" db="EMBL/GenBank/DDBJ databases">
        <authorList>
            <person name="Blom J."/>
        </authorList>
    </citation>
    <scope>NUCLEOTIDE SEQUENCE [LARGE SCALE GENOMIC DNA]</scope>
    <source>
        <strain evidence="3">CCOS 864</strain>
    </source>
</reference>
<dbReference type="Pfam" id="PF09937">
    <property type="entry name" value="DUF2169"/>
    <property type="match status" value="1"/>
</dbReference>
<organism evidence="2 3">
    <name type="scientific">Pseudomonas wadenswilerensis</name>
    <dbReference type="NCBI Taxonomy" id="1785161"/>
    <lineage>
        <taxon>Bacteria</taxon>
        <taxon>Pseudomonadati</taxon>
        <taxon>Pseudomonadota</taxon>
        <taxon>Gammaproteobacteria</taxon>
        <taxon>Pseudomonadales</taxon>
        <taxon>Pseudomonadaceae</taxon>
        <taxon>Pseudomonas</taxon>
    </lineage>
</organism>
<gene>
    <name evidence="2" type="ORF">CCOS864_03060</name>
</gene>
<dbReference type="RefSeq" id="WP_115087162.1">
    <property type="nucleotide sequence ID" value="NZ_CBCSFG010000032.1"/>
</dbReference>
<accession>A0A380T258</accession>
<sequence length="297" mass="33316">MKRSLPSISRKKHHEARGILLDKHLRFSGPRHFEHGLFSGWRLSAAEPAIRVPLRWEYAFGGSSVLPNPDYPDNCAEPYLLHQVCYSNPLGRGWIEKRHEKHAWSMDAPLQRLAAPQIEALDRPVTHLHVTHHPDGDISAADMAQLSATYGYCPAGFGVVGRAWAPRLALAGTYDKAWQKKPWPGLPADFDFAYWNAAPVDQQIAFLPANLRIELFNLTPPALSHNGQLCVELPEHRPFVLMRLHSGELLPLPLFTDTLHIDTDAMTLSLTHRISLPRPDDICALEACFDFAPCPLS</sequence>
<evidence type="ECO:0000313" key="2">
    <source>
        <dbReference type="EMBL" id="SUQ63608.1"/>
    </source>
</evidence>
<evidence type="ECO:0000259" key="1">
    <source>
        <dbReference type="Pfam" id="PF09937"/>
    </source>
</evidence>
<evidence type="ECO:0000313" key="3">
    <source>
        <dbReference type="Proteomes" id="UP000255177"/>
    </source>
</evidence>
<feature type="domain" description="DUF2169" evidence="1">
    <location>
        <begin position="21"/>
        <end position="273"/>
    </location>
</feature>
<protein>
    <recommendedName>
        <fullName evidence="1">DUF2169 domain-containing protein</fullName>
    </recommendedName>
</protein>
<name>A0A380T258_9PSED</name>
<dbReference type="AlphaFoldDB" id="A0A380T258"/>
<dbReference type="InterPro" id="IPR018683">
    <property type="entry name" value="DUF2169"/>
</dbReference>
<keyword evidence="3" id="KW-1185">Reference proteome</keyword>
<proteinExistence type="predicted"/>
<dbReference type="Proteomes" id="UP000255177">
    <property type="component" value="Unassembled WGS sequence"/>
</dbReference>
<dbReference type="EMBL" id="UIDD01000008">
    <property type="protein sequence ID" value="SUQ63608.1"/>
    <property type="molecule type" value="Genomic_DNA"/>
</dbReference>